<dbReference type="STRING" id="335541.Swol_1773"/>
<dbReference type="KEGG" id="swo:Swol_1773"/>
<dbReference type="EMBL" id="CP000448">
    <property type="protein sequence ID" value="ABI69071.1"/>
    <property type="molecule type" value="Genomic_DNA"/>
</dbReference>
<keyword evidence="1" id="KW-0175">Coiled coil</keyword>
<evidence type="ECO:0000256" key="2">
    <source>
        <dbReference type="SAM" id="Phobius"/>
    </source>
</evidence>
<feature type="transmembrane region" description="Helical" evidence="2">
    <location>
        <begin position="54"/>
        <end position="74"/>
    </location>
</feature>
<feature type="coiled-coil region" evidence="1">
    <location>
        <begin position="125"/>
        <end position="156"/>
    </location>
</feature>
<proteinExistence type="predicted"/>
<name>Q0AW33_SYNWW</name>
<dbReference type="AlphaFoldDB" id="Q0AW33"/>
<evidence type="ECO:0000313" key="3">
    <source>
        <dbReference type="EMBL" id="ABI69071.1"/>
    </source>
</evidence>
<evidence type="ECO:0000256" key="1">
    <source>
        <dbReference type="SAM" id="Coils"/>
    </source>
</evidence>
<dbReference type="HOGENOM" id="CLU_1531799_0_0_9"/>
<gene>
    <name evidence="3" type="ordered locus">Swol_1773</name>
</gene>
<reference evidence="4" key="1">
    <citation type="journal article" date="2010" name="Environ. Microbiol.">
        <title>The genome of Syntrophomonas wolfei: new insights into syntrophic metabolism and biohydrogen production.</title>
        <authorList>
            <person name="Sieber J.R."/>
            <person name="Sims D.R."/>
            <person name="Han C."/>
            <person name="Kim E."/>
            <person name="Lykidis A."/>
            <person name="Lapidus A.L."/>
            <person name="McDonnald E."/>
            <person name="Rohlin L."/>
            <person name="Culley D.E."/>
            <person name="Gunsalus R."/>
            <person name="McInerney M.J."/>
        </authorList>
    </citation>
    <scope>NUCLEOTIDE SEQUENCE [LARGE SCALE GENOMIC DNA]</scope>
    <source>
        <strain evidence="4">DSM 2245B / Goettingen</strain>
    </source>
</reference>
<keyword evidence="2" id="KW-0472">Membrane</keyword>
<organism evidence="3 4">
    <name type="scientific">Syntrophomonas wolfei subsp. wolfei (strain DSM 2245B / Goettingen)</name>
    <dbReference type="NCBI Taxonomy" id="335541"/>
    <lineage>
        <taxon>Bacteria</taxon>
        <taxon>Bacillati</taxon>
        <taxon>Bacillota</taxon>
        <taxon>Clostridia</taxon>
        <taxon>Eubacteriales</taxon>
        <taxon>Syntrophomonadaceae</taxon>
        <taxon>Syntrophomonas</taxon>
    </lineage>
</organism>
<dbReference type="OrthoDB" id="2082514at2"/>
<feature type="transmembrane region" description="Helical" evidence="2">
    <location>
        <begin position="7"/>
        <end position="23"/>
    </location>
</feature>
<accession>Q0AW33</accession>
<dbReference type="RefSeq" id="WP_011641166.1">
    <property type="nucleotide sequence ID" value="NC_008346.1"/>
</dbReference>
<keyword evidence="2" id="KW-0812">Transmembrane</keyword>
<protein>
    <submittedName>
        <fullName evidence="3">Uncharacterized protein</fullName>
    </submittedName>
</protein>
<evidence type="ECO:0000313" key="4">
    <source>
        <dbReference type="Proteomes" id="UP000001968"/>
    </source>
</evidence>
<sequence length="175" mass="19805">MKLIIRVLSRILLIAAVIAMLYFMPTREFLKTTFMLGMPFIVALAIMRKRPRYSFLWIVALLALLGIAGGYVYLLTQLPERIETRRIISEGGSLVAEGKFDKAIDEYKKLEKLGKPDKMKEKIAIVEKEKQAAAMLQEAQDLLAAGEKEKAKKLLESIPDNTRAAVQAKRLQKKL</sequence>
<keyword evidence="4" id="KW-1185">Reference proteome</keyword>
<dbReference type="eggNOG" id="ENOG50326JF">
    <property type="taxonomic scope" value="Bacteria"/>
</dbReference>
<feature type="transmembrane region" description="Helical" evidence="2">
    <location>
        <begin position="29"/>
        <end position="47"/>
    </location>
</feature>
<keyword evidence="2" id="KW-1133">Transmembrane helix</keyword>
<dbReference type="Proteomes" id="UP000001968">
    <property type="component" value="Chromosome"/>
</dbReference>